<feature type="region of interest" description="Disordered" evidence="1">
    <location>
        <begin position="1"/>
        <end position="27"/>
    </location>
</feature>
<dbReference type="PANTHER" id="PTHR32208">
    <property type="entry name" value="SECRETED PROTEIN-RELATED"/>
    <property type="match status" value="1"/>
</dbReference>
<evidence type="ECO:0000313" key="3">
    <source>
        <dbReference type="EMBL" id="GER99881.1"/>
    </source>
</evidence>
<dbReference type="Gene3D" id="2.130.10.80">
    <property type="entry name" value="Galactose oxidase/kelch, beta-propeller"/>
    <property type="match status" value="1"/>
</dbReference>
<protein>
    <recommendedName>
        <fullName evidence="2">Galactose oxidase-like Early set domain-containing protein</fullName>
    </recommendedName>
</protein>
<dbReference type="GO" id="GO:0005975">
    <property type="term" value="P:carbohydrate metabolic process"/>
    <property type="evidence" value="ECO:0007669"/>
    <property type="project" value="UniProtKB-ARBA"/>
</dbReference>
<keyword evidence="4" id="KW-1185">Reference proteome</keyword>
<dbReference type="SUPFAM" id="SSF50965">
    <property type="entry name" value="Galactose oxidase, central domain"/>
    <property type="match status" value="1"/>
</dbReference>
<evidence type="ECO:0000256" key="1">
    <source>
        <dbReference type="SAM" id="MobiDB-lite"/>
    </source>
</evidence>
<dbReference type="InterPro" id="IPR013783">
    <property type="entry name" value="Ig-like_fold"/>
</dbReference>
<dbReference type="InterPro" id="IPR011043">
    <property type="entry name" value="Gal_Oxase/kelch_b-propeller"/>
</dbReference>
<sequence length="766" mass="83077">MPKDTDGHWLPPLPVPHQSGQLRDKRGQNPVLDERGLFIIHAVLMHTGKVLWFCGHAETLDYPLEAYVFDPHLPAGPAVRKPFPNGADLFCCFCVQLRDGKILVVGGSQLDHVEPGTTYDPRTDYRGSSGSSTILIFDPSKGKMGGEWEKPGRKLLQGRWYPTAVVLGDGSVIVVSGRRELADFRNPPNGWPTSKLVEWVTNRGIAQVVEHLKPPDYLPQPVTGANRMIPIYPGIHLAPDDRLYTTHTNWGQEIDEPPTLSLTIRPTGAAVTGTWTEYVRPTARARQPQREEGMSVMLPVVLDPATKKRDPNSVGKFLVVGGGFAVDSTGVSLVRRPVATPAPPWTITTPQGLGTLAYHEQKIAVREPVEILDTSLAGAPRWTAVPGLRRPPRINGHCVLLPDATVLILGGHDAYKWNAKVNSPDANLRHVPLTTPTLEVEIYTPGGGFHLGAPMRHPRMYHSIAMLLADGSVIVAGGADPNEHEPSLVYPRTFNGRTYLGTSRLLAAAPAGATVLGLDISPSVYARAFPTMPPQTAVVIDPGPSEIRAALVSQHMAPPPAPVSSEFFFLRIATPLPRAIPNGTRVDFEPAPIGLPVPRVNEWVSATGVSEPFAFSTPLNRKDYEIYLPPYFYKSGTRPVLPPLKPGAVQVKYGETFTVLTPDAARITRVAIMRPAAVTHHTDTEQRFIELPFTANGATSLSVTMVPTTDSSLVTPGYYMLWILAGALPCLEARFIQIIGWPALRSPSVPVEVTPPAPLAPGGIHG</sequence>
<dbReference type="RefSeq" id="WP_155336260.1">
    <property type="nucleotide sequence ID" value="NZ_BAAABN010000043.1"/>
</dbReference>
<dbReference type="OrthoDB" id="535891at2"/>
<gene>
    <name evidence="3" type="ORF">Acor_19450</name>
</gene>
<feature type="domain" description="Galactose oxidase-like Early set" evidence="2">
    <location>
        <begin position="648"/>
        <end position="737"/>
    </location>
</feature>
<dbReference type="Pfam" id="PF09118">
    <property type="entry name" value="GO-like_E_set"/>
    <property type="match status" value="1"/>
</dbReference>
<comment type="caution">
    <text evidence="3">The sequence shown here is derived from an EMBL/GenBank/DDBJ whole genome shotgun (WGS) entry which is preliminary data.</text>
</comment>
<dbReference type="InterPro" id="IPR015202">
    <property type="entry name" value="GO-like_E_set"/>
</dbReference>
<dbReference type="InterPro" id="IPR037293">
    <property type="entry name" value="Gal_Oxidase_central_sf"/>
</dbReference>
<dbReference type="PANTHER" id="PTHR32208:SF21">
    <property type="entry name" value="LOW QUALITY PROTEIN: ALDEHYDE OXIDASE GLOX-LIKE"/>
    <property type="match status" value="1"/>
</dbReference>
<dbReference type="CDD" id="cd02851">
    <property type="entry name" value="E_set_GO_C"/>
    <property type="match status" value="1"/>
</dbReference>
<name>A0A5M3VW26_9ACTN</name>
<evidence type="ECO:0000259" key="2">
    <source>
        <dbReference type="Pfam" id="PF09118"/>
    </source>
</evidence>
<dbReference type="EMBL" id="BLAD01000042">
    <property type="protein sequence ID" value="GER99881.1"/>
    <property type="molecule type" value="Genomic_DNA"/>
</dbReference>
<reference evidence="3 4" key="1">
    <citation type="submission" date="2019-10" db="EMBL/GenBank/DDBJ databases">
        <title>Whole genome shotgun sequence of Acrocarpospora corrugata NBRC 13972.</title>
        <authorList>
            <person name="Ichikawa N."/>
            <person name="Kimura A."/>
            <person name="Kitahashi Y."/>
            <person name="Komaki H."/>
            <person name="Oguchi A."/>
        </authorList>
    </citation>
    <scope>NUCLEOTIDE SEQUENCE [LARGE SCALE GENOMIC DNA]</scope>
    <source>
        <strain evidence="3 4">NBRC 13972</strain>
    </source>
</reference>
<dbReference type="AlphaFoldDB" id="A0A5M3VW26"/>
<dbReference type="Gene3D" id="2.60.40.10">
    <property type="entry name" value="Immunoglobulins"/>
    <property type="match status" value="1"/>
</dbReference>
<dbReference type="Proteomes" id="UP000334990">
    <property type="component" value="Unassembled WGS sequence"/>
</dbReference>
<accession>A0A5M3VW26</accession>
<proteinExistence type="predicted"/>
<organism evidence="3 4">
    <name type="scientific">Acrocarpospora corrugata</name>
    <dbReference type="NCBI Taxonomy" id="35763"/>
    <lineage>
        <taxon>Bacteria</taxon>
        <taxon>Bacillati</taxon>
        <taxon>Actinomycetota</taxon>
        <taxon>Actinomycetes</taxon>
        <taxon>Streptosporangiales</taxon>
        <taxon>Streptosporangiaceae</taxon>
        <taxon>Acrocarpospora</taxon>
    </lineage>
</organism>
<dbReference type="SUPFAM" id="SSF81296">
    <property type="entry name" value="E set domains"/>
    <property type="match status" value="1"/>
</dbReference>
<dbReference type="InterPro" id="IPR014756">
    <property type="entry name" value="Ig_E-set"/>
</dbReference>
<evidence type="ECO:0000313" key="4">
    <source>
        <dbReference type="Proteomes" id="UP000334990"/>
    </source>
</evidence>